<dbReference type="InterPro" id="IPR001304">
    <property type="entry name" value="C-type_lectin-like"/>
</dbReference>
<accession>G1EUR9</accession>
<evidence type="ECO:0000313" key="2">
    <source>
        <dbReference type="EMBL" id="AEK99010.1"/>
    </source>
</evidence>
<keyword evidence="2" id="KW-0430">Lectin</keyword>
<dbReference type="AlphaFoldDB" id="G1EUR9"/>
<evidence type="ECO:0000259" key="1">
    <source>
        <dbReference type="PROSITE" id="PS50041"/>
    </source>
</evidence>
<feature type="domain" description="C-type lectin" evidence="1">
    <location>
        <begin position="58"/>
        <end position="196"/>
    </location>
</feature>
<dbReference type="InterPro" id="IPR016187">
    <property type="entry name" value="CTDL_fold"/>
</dbReference>
<reference evidence="2" key="1">
    <citation type="submission" date="2011-06" db="EMBL/GenBank/DDBJ databases">
        <title>The full sequence cDNA of Apostichopus japonicus.</title>
        <authorList>
            <person name="Han L."/>
        </authorList>
    </citation>
    <scope>NUCLEOTIDE SEQUENCE</scope>
</reference>
<sequence>MGTLTSWVSTGACRGLPKETRLTENSTMFKTILFLVGVCLFGPAQGCLTACPEFWTGFDGKCYRLFHDHLTFTEAEHACRAFKLRSCNGNDLATGHLASIHSSEEQQFLIKLVKQSLPSLINSPSNWDPQVLLGLKVGTTNSDQTWTDGSDVDYTAWFSGEPNNLPDSRAAIAAGSHSQGNWADVFASSSLKYLCMLPCIEYHLE</sequence>
<dbReference type="EMBL" id="JN133520">
    <property type="protein sequence ID" value="AEK99010.1"/>
    <property type="molecule type" value="mRNA"/>
</dbReference>
<dbReference type="PANTHER" id="PTHR22803">
    <property type="entry name" value="MANNOSE, PHOSPHOLIPASE, LECTIN RECEPTOR RELATED"/>
    <property type="match status" value="1"/>
</dbReference>
<organism evidence="2">
    <name type="scientific">Stichopus japonicus</name>
    <name type="common">Sea cucumber</name>
    <dbReference type="NCBI Taxonomy" id="307972"/>
    <lineage>
        <taxon>Eukaryota</taxon>
        <taxon>Metazoa</taxon>
        <taxon>Echinodermata</taxon>
        <taxon>Eleutherozoa</taxon>
        <taxon>Echinozoa</taxon>
        <taxon>Holothuroidea</taxon>
        <taxon>Aspidochirotacea</taxon>
        <taxon>Aspidochirotida</taxon>
        <taxon>Stichopodidae</taxon>
        <taxon>Apostichopus</taxon>
    </lineage>
</organism>
<dbReference type="InterPro" id="IPR050111">
    <property type="entry name" value="C-type_lectin/snaclec_domain"/>
</dbReference>
<protein>
    <submittedName>
        <fullName evidence="2">C-type lectin</fullName>
    </submittedName>
</protein>
<dbReference type="Gene3D" id="3.10.100.10">
    <property type="entry name" value="Mannose-Binding Protein A, subunit A"/>
    <property type="match status" value="1"/>
</dbReference>
<name>G1EUR9_STIJA</name>
<dbReference type="Pfam" id="PF00059">
    <property type="entry name" value="Lectin_C"/>
    <property type="match status" value="1"/>
</dbReference>
<dbReference type="GO" id="GO:0030246">
    <property type="term" value="F:carbohydrate binding"/>
    <property type="evidence" value="ECO:0007669"/>
    <property type="project" value="UniProtKB-KW"/>
</dbReference>
<proteinExistence type="evidence at transcript level"/>
<dbReference type="SUPFAM" id="SSF56436">
    <property type="entry name" value="C-type lectin-like"/>
    <property type="match status" value="1"/>
</dbReference>
<dbReference type="InterPro" id="IPR016186">
    <property type="entry name" value="C-type_lectin-like/link_sf"/>
</dbReference>
<dbReference type="SMART" id="SM00034">
    <property type="entry name" value="CLECT"/>
    <property type="match status" value="1"/>
</dbReference>
<dbReference type="PROSITE" id="PS50041">
    <property type="entry name" value="C_TYPE_LECTIN_2"/>
    <property type="match status" value="1"/>
</dbReference>